<dbReference type="PATRIC" id="fig|86416.3.peg.2402"/>
<feature type="transmembrane region" description="Helical" evidence="4">
    <location>
        <begin position="14"/>
        <end position="35"/>
    </location>
</feature>
<dbReference type="STRING" id="86416.Clopa_2420"/>
<keyword evidence="4" id="KW-0812">Transmembrane</keyword>
<comment type="similarity">
    <text evidence="1">Belongs to the glycosyltransferase 2 family.</text>
</comment>
<evidence type="ECO:0000313" key="6">
    <source>
        <dbReference type="Proteomes" id="UP000013523"/>
    </source>
</evidence>
<evidence type="ECO:0000313" key="5">
    <source>
        <dbReference type="EMBL" id="AGK97283.1"/>
    </source>
</evidence>
<dbReference type="CDD" id="cd06438">
    <property type="entry name" value="EpsO_like"/>
    <property type="match status" value="1"/>
</dbReference>
<reference evidence="5 6" key="1">
    <citation type="submission" date="2012-01" db="EMBL/GenBank/DDBJ databases">
        <title>Complete sequence of chromosome of Clostridium pasteurianum BC1.</title>
        <authorList>
            <consortium name="US DOE Joint Genome Institute"/>
            <person name="Lucas S."/>
            <person name="Han J."/>
            <person name="Lapidus A."/>
            <person name="Cheng J.-F."/>
            <person name="Goodwin L."/>
            <person name="Pitluck S."/>
            <person name="Peters L."/>
            <person name="Mikhailova N."/>
            <person name="Teshima H."/>
            <person name="Detter J.C."/>
            <person name="Han C."/>
            <person name="Tapia R."/>
            <person name="Land M."/>
            <person name="Hauser L."/>
            <person name="Kyrpides N."/>
            <person name="Ivanova N."/>
            <person name="Pagani I."/>
            <person name="Dunn J."/>
            <person name="Taghavi S."/>
            <person name="Francis A."/>
            <person name="van der Lelie D."/>
            <person name="Woyke T."/>
        </authorList>
    </citation>
    <scope>NUCLEOTIDE SEQUENCE [LARGE SCALE GENOMIC DNA]</scope>
    <source>
        <strain evidence="5 6">BC1</strain>
    </source>
</reference>
<keyword evidence="4" id="KW-1133">Transmembrane helix</keyword>
<dbReference type="PANTHER" id="PTHR43630">
    <property type="entry name" value="POLY-BETA-1,6-N-ACETYL-D-GLUCOSAMINE SYNTHASE"/>
    <property type="match status" value="1"/>
</dbReference>
<feature type="transmembrane region" description="Helical" evidence="4">
    <location>
        <begin position="377"/>
        <end position="399"/>
    </location>
</feature>
<dbReference type="Gene3D" id="3.90.550.10">
    <property type="entry name" value="Spore Coat Polysaccharide Biosynthesis Protein SpsA, Chain A"/>
    <property type="match status" value="1"/>
</dbReference>
<evidence type="ECO:0000256" key="2">
    <source>
        <dbReference type="ARBA" id="ARBA00022676"/>
    </source>
</evidence>
<dbReference type="OrthoDB" id="9797391at2"/>
<dbReference type="PANTHER" id="PTHR43630:SF1">
    <property type="entry name" value="POLY-BETA-1,6-N-ACETYL-D-GLUCOSAMINE SYNTHASE"/>
    <property type="match status" value="1"/>
</dbReference>
<dbReference type="Pfam" id="PF13641">
    <property type="entry name" value="Glyco_tranf_2_3"/>
    <property type="match status" value="1"/>
</dbReference>
<keyword evidence="3 5" id="KW-0808">Transferase</keyword>
<keyword evidence="4" id="KW-0472">Membrane</keyword>
<keyword evidence="2" id="KW-0328">Glycosyltransferase</keyword>
<dbReference type="InterPro" id="IPR029044">
    <property type="entry name" value="Nucleotide-diphossugar_trans"/>
</dbReference>
<feature type="transmembrane region" description="Helical" evidence="4">
    <location>
        <begin position="308"/>
        <end position="326"/>
    </location>
</feature>
<dbReference type="eggNOG" id="COG1215">
    <property type="taxonomic scope" value="Bacteria"/>
</dbReference>
<dbReference type="EMBL" id="CP003261">
    <property type="protein sequence ID" value="AGK97283.1"/>
    <property type="molecule type" value="Genomic_DNA"/>
</dbReference>
<sequence>MNELKNIILIGSRALTGFVFIFSAYCLFISLFGFYKKKDSSSIKPKKTFALIVAAHNEEAVISDIVVSLSRLDYPKDMYDTFVIADNCTDNTAKKARKSGALVYERFNKEKRGKGFALEWMFGKIFKMGKNYDAVVIFDADNIACKNFLNEMNKKLCEGYKVVQGYLDSKNPQDTWITGSYSISFWANNRMFQHSRDNLGISSQLGGTGCCIDTKILEKLGWGATCLTEDLEFTCKLVNNGYKVGFAYDAVVYDEKPLTLIQSWKQRKRWMQGYADVSGRYFFKLLKKGIVERNFTAIDCAIYTIQPVLFILMGISTVIGIAKLGIGAYDYLFNVQTLVDNSSGSLFTKLTGLMALIMYLYTPFLLLLDKKINLKILLYYIVLPIYAITWLPISIQGILNRNDKEWSHTLHTRSVDIKEFEKAN</sequence>
<protein>
    <submittedName>
        <fullName evidence="5">Glycosyl transferase</fullName>
    </submittedName>
</protein>
<dbReference type="Proteomes" id="UP000013523">
    <property type="component" value="Chromosome"/>
</dbReference>
<dbReference type="SUPFAM" id="SSF53448">
    <property type="entry name" value="Nucleotide-diphospho-sugar transferases"/>
    <property type="match status" value="1"/>
</dbReference>
<dbReference type="AlphaFoldDB" id="R4K3X5"/>
<dbReference type="KEGG" id="cpas:Clopa_2420"/>
<dbReference type="HOGENOM" id="CLU_023978_1_1_9"/>
<keyword evidence="6" id="KW-1185">Reference proteome</keyword>
<gene>
    <name evidence="5" type="ORF">Clopa_2420</name>
</gene>
<dbReference type="GO" id="GO:0016757">
    <property type="term" value="F:glycosyltransferase activity"/>
    <property type="evidence" value="ECO:0007669"/>
    <property type="project" value="UniProtKB-KW"/>
</dbReference>
<feature type="transmembrane region" description="Helical" evidence="4">
    <location>
        <begin position="346"/>
        <end position="368"/>
    </location>
</feature>
<evidence type="ECO:0000256" key="3">
    <source>
        <dbReference type="ARBA" id="ARBA00022679"/>
    </source>
</evidence>
<evidence type="ECO:0000256" key="4">
    <source>
        <dbReference type="SAM" id="Phobius"/>
    </source>
</evidence>
<accession>R4K3X5</accession>
<proteinExistence type="inferred from homology"/>
<name>R4K3X5_CLOPA</name>
<evidence type="ECO:0000256" key="1">
    <source>
        <dbReference type="ARBA" id="ARBA00006739"/>
    </source>
</evidence>
<organism evidence="5 6">
    <name type="scientific">Clostridium pasteurianum BC1</name>
    <dbReference type="NCBI Taxonomy" id="86416"/>
    <lineage>
        <taxon>Bacteria</taxon>
        <taxon>Bacillati</taxon>
        <taxon>Bacillota</taxon>
        <taxon>Clostridia</taxon>
        <taxon>Eubacteriales</taxon>
        <taxon>Clostridiaceae</taxon>
        <taxon>Clostridium</taxon>
    </lineage>
</organism>